<dbReference type="OrthoDB" id="2645648at2"/>
<keyword evidence="1" id="KW-1133">Transmembrane helix</keyword>
<dbReference type="STRING" id="1763538.LPB68_07235"/>
<keyword evidence="1" id="KW-0472">Membrane</keyword>
<evidence type="ECO:0000313" key="3">
    <source>
        <dbReference type="Proteomes" id="UP000077134"/>
    </source>
</evidence>
<keyword evidence="1" id="KW-0812">Transmembrane</keyword>
<comment type="caution">
    <text evidence="2">The sequence shown here is derived from an EMBL/GenBank/DDBJ whole genome shotgun (WGS) entry which is preliminary data.</text>
</comment>
<reference evidence="2 3" key="1">
    <citation type="submission" date="2016-02" db="EMBL/GenBank/DDBJ databases">
        <title>Paenibacillus sp. LPB0068, isolated from Crassostrea gigas.</title>
        <authorList>
            <person name="Shin S.-K."/>
            <person name="Yi H."/>
        </authorList>
    </citation>
    <scope>NUCLEOTIDE SEQUENCE [LARGE SCALE GENOMIC DNA]</scope>
    <source>
        <strain evidence="2 3">LPB0068</strain>
    </source>
</reference>
<dbReference type="AlphaFoldDB" id="A0A167GRU5"/>
<accession>A0A167GRU5</accession>
<keyword evidence="3" id="KW-1185">Reference proteome</keyword>
<gene>
    <name evidence="2" type="ORF">PNBC_00315</name>
</gene>
<sequence length="309" mass="36489">MQWYKDFEKDIAQVFIETQQIVEKFPPPLNHKGLAYLSKFDIRQDDSTKNYICYLLPFWCNDISQLKKDTIVRLSVGNVLAMLYFFIQDDLMDSQDSLDRDQVPLANLLYIHFFEIYLAYFPFDSPFWAYFHQYIVEWTDGVANEPHEDYFQTDLIKIARKAAPLKLSSTAVLLLSNQSNLVFTASDMIDHVLVTLQMADDWNDWEDDYTENNYNGLISLIRFKHDQSDIISIEEIKRAIFVQDIMQYYTKFAISNHTYIEQLNLNLPYLLSFHHTLVNHLKRDAESINEKKRLQASGGLNYWLSKNIK</sequence>
<dbReference type="KEGG" id="pcx:LPB68_07235"/>
<evidence type="ECO:0000313" key="2">
    <source>
        <dbReference type="EMBL" id="OAB77842.1"/>
    </source>
</evidence>
<evidence type="ECO:0008006" key="4">
    <source>
        <dbReference type="Google" id="ProtNLM"/>
    </source>
</evidence>
<dbReference type="RefSeq" id="WP_068654073.1">
    <property type="nucleotide sequence ID" value="NZ_CP017770.1"/>
</dbReference>
<name>A0A167GRU5_9BACL</name>
<feature type="transmembrane region" description="Helical" evidence="1">
    <location>
        <begin position="107"/>
        <end position="123"/>
    </location>
</feature>
<feature type="transmembrane region" description="Helical" evidence="1">
    <location>
        <begin position="71"/>
        <end position="87"/>
    </location>
</feature>
<proteinExistence type="predicted"/>
<dbReference type="Proteomes" id="UP000077134">
    <property type="component" value="Unassembled WGS sequence"/>
</dbReference>
<dbReference type="EMBL" id="LSFN01000001">
    <property type="protein sequence ID" value="OAB77842.1"/>
    <property type="molecule type" value="Genomic_DNA"/>
</dbReference>
<protein>
    <recommendedName>
        <fullName evidence="4">Terpene synthase</fullName>
    </recommendedName>
</protein>
<organism evidence="2 3">
    <name type="scientific">Paenibacillus crassostreae</name>
    <dbReference type="NCBI Taxonomy" id="1763538"/>
    <lineage>
        <taxon>Bacteria</taxon>
        <taxon>Bacillati</taxon>
        <taxon>Bacillota</taxon>
        <taxon>Bacilli</taxon>
        <taxon>Bacillales</taxon>
        <taxon>Paenibacillaceae</taxon>
        <taxon>Paenibacillus</taxon>
    </lineage>
</organism>
<evidence type="ECO:0000256" key="1">
    <source>
        <dbReference type="SAM" id="Phobius"/>
    </source>
</evidence>